<keyword evidence="4" id="KW-0067">ATP-binding</keyword>
<dbReference type="GO" id="GO:0016887">
    <property type="term" value="F:ATP hydrolysis activity"/>
    <property type="evidence" value="ECO:0007669"/>
    <property type="project" value="InterPro"/>
</dbReference>
<dbReference type="EMBL" id="AUZX01001719">
    <property type="protein sequence ID" value="EQD78352.1"/>
    <property type="molecule type" value="Genomic_DNA"/>
</dbReference>
<dbReference type="GO" id="GO:0016020">
    <property type="term" value="C:membrane"/>
    <property type="evidence" value="ECO:0007669"/>
    <property type="project" value="InterPro"/>
</dbReference>
<dbReference type="PANTHER" id="PTHR19229">
    <property type="entry name" value="ATP-BINDING CASSETTE TRANSPORTER SUBFAMILY A ABCA"/>
    <property type="match status" value="1"/>
</dbReference>
<dbReference type="AlphaFoldDB" id="T1C876"/>
<evidence type="ECO:0000256" key="2">
    <source>
        <dbReference type="ARBA" id="ARBA00022737"/>
    </source>
</evidence>
<protein>
    <submittedName>
        <fullName evidence="4">ABC transporter ATP-binding protein related protein</fullName>
    </submittedName>
</protein>
<dbReference type="InterPro" id="IPR027417">
    <property type="entry name" value="P-loop_NTPase"/>
</dbReference>
<reference evidence="4" key="1">
    <citation type="submission" date="2013-08" db="EMBL/GenBank/DDBJ databases">
        <authorList>
            <person name="Mendez C."/>
            <person name="Richter M."/>
            <person name="Ferrer M."/>
            <person name="Sanchez J."/>
        </authorList>
    </citation>
    <scope>NUCLEOTIDE SEQUENCE</scope>
</reference>
<feature type="non-terminal residue" evidence="4">
    <location>
        <position position="140"/>
    </location>
</feature>
<gene>
    <name evidence="4" type="ORF">B1A_02299</name>
</gene>
<evidence type="ECO:0000313" key="4">
    <source>
        <dbReference type="EMBL" id="EQD78352.1"/>
    </source>
</evidence>
<dbReference type="Gene3D" id="3.40.50.300">
    <property type="entry name" value="P-loop containing nucleotide triphosphate hydrolases"/>
    <property type="match status" value="1"/>
</dbReference>
<keyword evidence="2" id="KW-0677">Repeat</keyword>
<dbReference type="SUPFAM" id="SSF52540">
    <property type="entry name" value="P-loop containing nucleoside triphosphate hydrolases"/>
    <property type="match status" value="1"/>
</dbReference>
<proteinExistence type="predicted"/>
<sequence>MPTSGKATIFDLDVVHQAKEIRKRIVSIPQEASTIGILTPVEQVSMYLIGRGFSSRDARRATIDALDAVGLHEARNKPSDTLSGGMKRKCFVAMALAANADVVFLDEPTTGLDPISRLEVWSAIKQLTGNIILTTHYMEE</sequence>
<dbReference type="InterPro" id="IPR026082">
    <property type="entry name" value="ABCA"/>
</dbReference>
<dbReference type="PANTHER" id="PTHR19229:SF36">
    <property type="entry name" value="ATP-BINDING CASSETTE SUB-FAMILY A MEMBER 2"/>
    <property type="match status" value="1"/>
</dbReference>
<name>T1C876_9ZZZZ</name>
<keyword evidence="1" id="KW-0813">Transport</keyword>
<reference evidence="4" key="2">
    <citation type="journal article" date="2014" name="ISME J.">
        <title>Microbial stratification in low pH oxic and suboxic macroscopic growths along an acid mine drainage.</title>
        <authorList>
            <person name="Mendez-Garcia C."/>
            <person name="Mesa V."/>
            <person name="Sprenger R.R."/>
            <person name="Richter M."/>
            <person name="Diez M.S."/>
            <person name="Solano J."/>
            <person name="Bargiela R."/>
            <person name="Golyshina O.V."/>
            <person name="Manteca A."/>
            <person name="Ramos J.L."/>
            <person name="Gallego J.R."/>
            <person name="Llorente I."/>
            <person name="Martins Dos Santos V.A."/>
            <person name="Jensen O.N."/>
            <person name="Pelaez A.I."/>
            <person name="Sanchez J."/>
            <person name="Ferrer M."/>
        </authorList>
    </citation>
    <scope>NUCLEOTIDE SEQUENCE</scope>
</reference>
<accession>T1C876</accession>
<dbReference type="GO" id="GO:0005524">
    <property type="term" value="F:ATP binding"/>
    <property type="evidence" value="ECO:0007669"/>
    <property type="project" value="UniProtKB-KW"/>
</dbReference>
<evidence type="ECO:0000256" key="1">
    <source>
        <dbReference type="ARBA" id="ARBA00022448"/>
    </source>
</evidence>
<keyword evidence="4" id="KW-0547">Nucleotide-binding</keyword>
<dbReference type="InterPro" id="IPR003439">
    <property type="entry name" value="ABC_transporter-like_ATP-bd"/>
</dbReference>
<evidence type="ECO:0000259" key="3">
    <source>
        <dbReference type="Pfam" id="PF00005"/>
    </source>
</evidence>
<organism evidence="4">
    <name type="scientific">mine drainage metagenome</name>
    <dbReference type="NCBI Taxonomy" id="410659"/>
    <lineage>
        <taxon>unclassified sequences</taxon>
        <taxon>metagenomes</taxon>
        <taxon>ecological metagenomes</taxon>
    </lineage>
</organism>
<dbReference type="Pfam" id="PF00005">
    <property type="entry name" value="ABC_tran"/>
    <property type="match status" value="1"/>
</dbReference>
<comment type="caution">
    <text evidence="4">The sequence shown here is derived from an EMBL/GenBank/DDBJ whole genome shotgun (WGS) entry which is preliminary data.</text>
</comment>
<dbReference type="GO" id="GO:0140359">
    <property type="term" value="F:ABC-type transporter activity"/>
    <property type="evidence" value="ECO:0007669"/>
    <property type="project" value="InterPro"/>
</dbReference>
<feature type="domain" description="ABC transporter" evidence="3">
    <location>
        <begin position="2"/>
        <end position="110"/>
    </location>
</feature>
<dbReference type="GO" id="GO:0005319">
    <property type="term" value="F:lipid transporter activity"/>
    <property type="evidence" value="ECO:0007669"/>
    <property type="project" value="TreeGrafter"/>
</dbReference>